<evidence type="ECO:0000259" key="6">
    <source>
        <dbReference type="Pfam" id="PF01625"/>
    </source>
</evidence>
<feature type="domain" description="Peptide methionine sulphoxide reductase MsrA" evidence="6">
    <location>
        <begin position="53"/>
        <end position="205"/>
    </location>
</feature>
<dbReference type="Gene3D" id="3.30.1060.10">
    <property type="entry name" value="Peptide methionine sulphoxide reductase MsrA"/>
    <property type="match status" value="1"/>
</dbReference>
<name>A0ABW2J532_9BURK</name>
<dbReference type="Pfam" id="PF01625">
    <property type="entry name" value="PMSR"/>
    <property type="match status" value="1"/>
</dbReference>
<protein>
    <recommendedName>
        <fullName evidence="4">Peptide methionine sulfoxide reductase MsrA</fullName>
        <shortName evidence="4">Protein-methionine-S-oxide reductase</shortName>
        <ecNumber evidence="4">1.8.4.11</ecNumber>
    </recommendedName>
    <alternativeName>
        <fullName evidence="4">Peptide-methionine (S)-S-oxide reductase</fullName>
        <shortName evidence="4">Peptide Met(O) reductase</shortName>
    </alternativeName>
</protein>
<comment type="catalytic activity">
    <reaction evidence="2 4">
        <text>L-methionyl-[protein] + [thioredoxin]-disulfide + H2O = L-methionyl-(S)-S-oxide-[protein] + [thioredoxin]-dithiol</text>
        <dbReference type="Rhea" id="RHEA:14217"/>
        <dbReference type="Rhea" id="RHEA-COMP:10698"/>
        <dbReference type="Rhea" id="RHEA-COMP:10700"/>
        <dbReference type="Rhea" id="RHEA-COMP:12313"/>
        <dbReference type="Rhea" id="RHEA-COMP:12315"/>
        <dbReference type="ChEBI" id="CHEBI:15377"/>
        <dbReference type="ChEBI" id="CHEBI:16044"/>
        <dbReference type="ChEBI" id="CHEBI:29950"/>
        <dbReference type="ChEBI" id="CHEBI:44120"/>
        <dbReference type="ChEBI" id="CHEBI:50058"/>
        <dbReference type="EC" id="1.8.4.11"/>
    </reaction>
</comment>
<dbReference type="PANTHER" id="PTHR43774">
    <property type="entry name" value="PEPTIDE METHIONINE SULFOXIDE REDUCTASE"/>
    <property type="match status" value="1"/>
</dbReference>
<dbReference type="Proteomes" id="UP001596379">
    <property type="component" value="Unassembled WGS sequence"/>
</dbReference>
<evidence type="ECO:0000256" key="3">
    <source>
        <dbReference type="ARBA" id="ARBA00048782"/>
    </source>
</evidence>
<feature type="active site" evidence="4">
    <location>
        <position position="60"/>
    </location>
</feature>
<dbReference type="EC" id="1.8.4.11" evidence="4"/>
<dbReference type="InterPro" id="IPR036509">
    <property type="entry name" value="Met_Sox_Rdtase_MsrA_sf"/>
</dbReference>
<proteinExistence type="inferred from homology"/>
<feature type="signal peptide" evidence="5">
    <location>
        <begin position="1"/>
        <end position="30"/>
    </location>
</feature>
<dbReference type="PANTHER" id="PTHR43774:SF1">
    <property type="entry name" value="PEPTIDE METHIONINE SULFOXIDE REDUCTASE MSRA 2"/>
    <property type="match status" value="1"/>
</dbReference>
<comment type="similarity">
    <text evidence="4">Belongs to the MsrA Met sulfoxide reductase family.</text>
</comment>
<keyword evidence="5" id="KW-0732">Signal</keyword>
<feature type="chain" id="PRO_5045771790" description="Peptide methionine sulfoxide reductase MsrA" evidence="5">
    <location>
        <begin position="31"/>
        <end position="239"/>
    </location>
</feature>
<dbReference type="NCBIfam" id="TIGR00401">
    <property type="entry name" value="msrA"/>
    <property type="match status" value="1"/>
</dbReference>
<evidence type="ECO:0000256" key="5">
    <source>
        <dbReference type="SAM" id="SignalP"/>
    </source>
</evidence>
<comment type="catalytic activity">
    <reaction evidence="3 4">
        <text>[thioredoxin]-disulfide + L-methionine + H2O = L-methionine (S)-S-oxide + [thioredoxin]-dithiol</text>
        <dbReference type="Rhea" id="RHEA:19993"/>
        <dbReference type="Rhea" id="RHEA-COMP:10698"/>
        <dbReference type="Rhea" id="RHEA-COMP:10700"/>
        <dbReference type="ChEBI" id="CHEBI:15377"/>
        <dbReference type="ChEBI" id="CHEBI:29950"/>
        <dbReference type="ChEBI" id="CHEBI:50058"/>
        <dbReference type="ChEBI" id="CHEBI:57844"/>
        <dbReference type="ChEBI" id="CHEBI:58772"/>
        <dbReference type="EC" id="1.8.4.11"/>
    </reaction>
</comment>
<gene>
    <name evidence="4 7" type="primary">msrA</name>
    <name evidence="7" type="ORF">ACFQO0_08440</name>
</gene>
<evidence type="ECO:0000256" key="2">
    <source>
        <dbReference type="ARBA" id="ARBA00047806"/>
    </source>
</evidence>
<accession>A0ABW2J532</accession>
<keyword evidence="1 4" id="KW-0560">Oxidoreductase</keyword>
<dbReference type="InterPro" id="IPR002569">
    <property type="entry name" value="Met_Sox_Rdtase_MsrA_dom"/>
</dbReference>
<dbReference type="EMBL" id="JBHTCC010000001">
    <property type="protein sequence ID" value="MFC7298461.1"/>
    <property type="molecule type" value="Genomic_DNA"/>
</dbReference>
<reference evidence="8" key="1">
    <citation type="journal article" date="2019" name="Int. J. Syst. Evol. Microbiol.">
        <title>The Global Catalogue of Microorganisms (GCM) 10K type strain sequencing project: providing services to taxonomists for standard genome sequencing and annotation.</title>
        <authorList>
            <consortium name="The Broad Institute Genomics Platform"/>
            <consortium name="The Broad Institute Genome Sequencing Center for Infectious Disease"/>
            <person name="Wu L."/>
            <person name="Ma J."/>
        </authorList>
    </citation>
    <scope>NUCLEOTIDE SEQUENCE [LARGE SCALE GENOMIC DNA]</scope>
    <source>
        <strain evidence="8">CCUG 36956</strain>
    </source>
</reference>
<evidence type="ECO:0000313" key="7">
    <source>
        <dbReference type="EMBL" id="MFC7298461.1"/>
    </source>
</evidence>
<evidence type="ECO:0000313" key="8">
    <source>
        <dbReference type="Proteomes" id="UP001596379"/>
    </source>
</evidence>
<evidence type="ECO:0000256" key="4">
    <source>
        <dbReference type="HAMAP-Rule" id="MF_01401"/>
    </source>
</evidence>
<comment type="function">
    <text evidence="4">Has an important function as a repair enzyme for proteins that have been inactivated by oxidation. Catalyzes the reversible oxidation-reduction of methionine sulfoxide in proteins to methionine.</text>
</comment>
<dbReference type="GO" id="GO:0008113">
    <property type="term" value="F:peptide-methionine (S)-S-oxide reductase activity"/>
    <property type="evidence" value="ECO:0007669"/>
    <property type="project" value="UniProtKB-EC"/>
</dbReference>
<sequence>MNARNSKVITKVTFLSLLTLGGFVSPIIQAAEAPVIIAAPALDNQKAKGALQTAIFAGGCFWGVEGVFEHVRGVRNVMSGYAGGTKDDATYNLVSRGRTGHAEAVQVTYDPAEVSYGELLQIFFSVAHDPTQLNRQGPDTGPQYRSAVFYGDETQKKLTETYVAQLDQARAFKRKIVTQVVPLTQFYPAEAYHQNFLQRNPRHPYIVYNDLPKISNLKRIFPAAYIDEPVALNKATPAR</sequence>
<keyword evidence="8" id="KW-1185">Reference proteome</keyword>
<comment type="caution">
    <text evidence="7">The sequence shown here is derived from an EMBL/GenBank/DDBJ whole genome shotgun (WGS) entry which is preliminary data.</text>
</comment>
<dbReference type="SUPFAM" id="SSF55068">
    <property type="entry name" value="Peptide methionine sulfoxide reductase"/>
    <property type="match status" value="1"/>
</dbReference>
<dbReference type="HAMAP" id="MF_01401">
    <property type="entry name" value="MsrA"/>
    <property type="match status" value="1"/>
</dbReference>
<organism evidence="7 8">
    <name type="scientific">Herminiimonas aquatilis</name>
    <dbReference type="NCBI Taxonomy" id="345342"/>
    <lineage>
        <taxon>Bacteria</taxon>
        <taxon>Pseudomonadati</taxon>
        <taxon>Pseudomonadota</taxon>
        <taxon>Betaproteobacteria</taxon>
        <taxon>Burkholderiales</taxon>
        <taxon>Oxalobacteraceae</taxon>
        <taxon>Herminiimonas</taxon>
    </lineage>
</organism>
<evidence type="ECO:0000256" key="1">
    <source>
        <dbReference type="ARBA" id="ARBA00023002"/>
    </source>
</evidence>
<dbReference type="RefSeq" id="WP_382233607.1">
    <property type="nucleotide sequence ID" value="NZ_JBHTCC010000001.1"/>
</dbReference>